<dbReference type="HOGENOM" id="CLU_103052_0_0_1"/>
<gene>
    <name evidence="1" type="ORF">M422DRAFT_70980</name>
</gene>
<keyword evidence="2" id="KW-1185">Reference proteome</keyword>
<name>A0A0C9UYR9_SPHS4</name>
<reference evidence="1 2" key="1">
    <citation type="submission" date="2014-06" db="EMBL/GenBank/DDBJ databases">
        <title>Evolutionary Origins and Diversification of the Mycorrhizal Mutualists.</title>
        <authorList>
            <consortium name="DOE Joint Genome Institute"/>
            <consortium name="Mycorrhizal Genomics Consortium"/>
            <person name="Kohler A."/>
            <person name="Kuo A."/>
            <person name="Nagy L.G."/>
            <person name="Floudas D."/>
            <person name="Copeland A."/>
            <person name="Barry K.W."/>
            <person name="Cichocki N."/>
            <person name="Veneault-Fourrey C."/>
            <person name="LaButti K."/>
            <person name="Lindquist E.A."/>
            <person name="Lipzen A."/>
            <person name="Lundell T."/>
            <person name="Morin E."/>
            <person name="Murat C."/>
            <person name="Riley R."/>
            <person name="Ohm R."/>
            <person name="Sun H."/>
            <person name="Tunlid A."/>
            <person name="Henrissat B."/>
            <person name="Grigoriev I.V."/>
            <person name="Hibbett D.S."/>
            <person name="Martin F."/>
        </authorList>
    </citation>
    <scope>NUCLEOTIDE SEQUENCE [LARGE SCALE GENOMIC DNA]</scope>
    <source>
        <strain evidence="1 2">SS14</strain>
    </source>
</reference>
<sequence length="249" mass="28888">MSWDFNCDIRVSPLVTALSLPFFVVQVDNLSYSSFICMARPLKYTSPEDAHLARLKSKREYYRRNRKLERKKSLERYKKAKAAGKKRTPAADIKHRPPINTRGRLLEHIPHPSLQVNGKTNLRKALKALWERLLPGGEPCNMVQTLETRFSKLLEQCTPDEWAANRAKINDEIKHVEETDVECTNITKEAWRRDPSGRSKLFKQCKQAENAMEALSGLLFESRVWLDDGGSNKLLELYDGRKLVWQRYS</sequence>
<dbReference type="AlphaFoldDB" id="A0A0C9UYR9"/>
<protein>
    <submittedName>
        <fullName evidence="1">Uncharacterized protein</fullName>
    </submittedName>
</protein>
<evidence type="ECO:0000313" key="2">
    <source>
        <dbReference type="Proteomes" id="UP000054279"/>
    </source>
</evidence>
<evidence type="ECO:0000313" key="1">
    <source>
        <dbReference type="EMBL" id="KIJ30561.1"/>
    </source>
</evidence>
<proteinExistence type="predicted"/>
<organism evidence="1 2">
    <name type="scientific">Sphaerobolus stellatus (strain SS14)</name>
    <dbReference type="NCBI Taxonomy" id="990650"/>
    <lineage>
        <taxon>Eukaryota</taxon>
        <taxon>Fungi</taxon>
        <taxon>Dikarya</taxon>
        <taxon>Basidiomycota</taxon>
        <taxon>Agaricomycotina</taxon>
        <taxon>Agaricomycetes</taxon>
        <taxon>Phallomycetidae</taxon>
        <taxon>Geastrales</taxon>
        <taxon>Sphaerobolaceae</taxon>
        <taxon>Sphaerobolus</taxon>
    </lineage>
</organism>
<accession>A0A0C9UYR9</accession>
<dbReference type="Proteomes" id="UP000054279">
    <property type="component" value="Unassembled WGS sequence"/>
</dbReference>
<dbReference type="EMBL" id="KN837259">
    <property type="protein sequence ID" value="KIJ30561.1"/>
    <property type="molecule type" value="Genomic_DNA"/>
</dbReference>